<evidence type="ECO:0000259" key="2">
    <source>
        <dbReference type="Pfam" id="PF07589"/>
    </source>
</evidence>
<gene>
    <name evidence="3" type="ORF">SAMN05216404_1159</name>
</gene>
<organism evidence="3 4">
    <name type="scientific">Nitrosospira multiformis</name>
    <dbReference type="NCBI Taxonomy" id="1231"/>
    <lineage>
        <taxon>Bacteria</taxon>
        <taxon>Pseudomonadati</taxon>
        <taxon>Pseudomonadota</taxon>
        <taxon>Betaproteobacteria</taxon>
        <taxon>Nitrosomonadales</taxon>
        <taxon>Nitrosomonadaceae</taxon>
        <taxon>Nitrosospira</taxon>
    </lineage>
</organism>
<feature type="domain" description="Ice-binding protein C-terminal" evidence="2">
    <location>
        <begin position="216"/>
        <end position="235"/>
    </location>
</feature>
<dbReference type="RefSeq" id="WP_074748693.1">
    <property type="nucleotide sequence ID" value="NZ_FOCT01000015.1"/>
</dbReference>
<accession>A0A1H8N3K8</accession>
<proteinExistence type="predicted"/>
<dbReference type="InterPro" id="IPR013424">
    <property type="entry name" value="Ice-binding_C"/>
</dbReference>
<feature type="chain" id="PRO_5010325597" evidence="1">
    <location>
        <begin position="24"/>
        <end position="245"/>
    </location>
</feature>
<evidence type="ECO:0000256" key="1">
    <source>
        <dbReference type="SAM" id="SignalP"/>
    </source>
</evidence>
<evidence type="ECO:0000313" key="4">
    <source>
        <dbReference type="Proteomes" id="UP000183898"/>
    </source>
</evidence>
<sequence length="245" mass="25898">MSKRLGASSISALLLFAFPPAQAVPLYLSADFSGSVTNTPHFSTELELQRTKDKDCNGCPQGTVSGHVLFDASLAPAAHSGIVNIPLASIMDASDNFIFSISLGSGPLAFHFGSANIGEEPAIQFKHGVFNGFNFSETFFLDGNSFRFDIDGSNWDIKVANKNGVYSKLAASGLLDVGSSGLLNQQVFEPISTPPAELPIDAEFPSTPPAELPANVPEPATLPLLGLGLAAMVFLNKKLRIRKAC</sequence>
<keyword evidence="1" id="KW-0732">Signal</keyword>
<dbReference type="NCBIfam" id="TIGR02595">
    <property type="entry name" value="PEP_CTERM"/>
    <property type="match status" value="1"/>
</dbReference>
<dbReference type="EMBL" id="FOCT01000015">
    <property type="protein sequence ID" value="SEO24150.1"/>
    <property type="molecule type" value="Genomic_DNA"/>
</dbReference>
<dbReference type="Proteomes" id="UP000183898">
    <property type="component" value="Unassembled WGS sequence"/>
</dbReference>
<evidence type="ECO:0000313" key="3">
    <source>
        <dbReference type="EMBL" id="SEO24150.1"/>
    </source>
</evidence>
<protein>
    <submittedName>
        <fullName evidence="3">PEP-CTERM protein-sorting domain-containing protein</fullName>
    </submittedName>
</protein>
<dbReference type="Pfam" id="PF07589">
    <property type="entry name" value="PEP-CTERM"/>
    <property type="match status" value="1"/>
</dbReference>
<reference evidence="3 4" key="1">
    <citation type="submission" date="2016-10" db="EMBL/GenBank/DDBJ databases">
        <authorList>
            <person name="de Groot N.N."/>
        </authorList>
    </citation>
    <scope>NUCLEOTIDE SEQUENCE [LARGE SCALE GENOMIC DNA]</scope>
    <source>
        <strain evidence="3 4">Nl18</strain>
    </source>
</reference>
<dbReference type="AlphaFoldDB" id="A0A1H8N3K8"/>
<feature type="signal peptide" evidence="1">
    <location>
        <begin position="1"/>
        <end position="23"/>
    </location>
</feature>
<name>A0A1H8N3K8_9PROT</name>